<feature type="compositionally biased region" description="Polar residues" evidence="1">
    <location>
        <begin position="162"/>
        <end position="173"/>
    </location>
</feature>
<comment type="caution">
    <text evidence="2">The sequence shown here is derived from an EMBL/GenBank/DDBJ whole genome shotgun (WGS) entry which is preliminary data.</text>
</comment>
<evidence type="ECO:0000256" key="1">
    <source>
        <dbReference type="SAM" id="MobiDB-lite"/>
    </source>
</evidence>
<feature type="compositionally biased region" description="Basic and acidic residues" evidence="1">
    <location>
        <begin position="144"/>
        <end position="160"/>
    </location>
</feature>
<dbReference type="OrthoDB" id="20949at2759"/>
<feature type="compositionally biased region" description="Pro residues" evidence="1">
    <location>
        <begin position="39"/>
        <end position="48"/>
    </location>
</feature>
<feature type="compositionally biased region" description="Basic residues" evidence="1">
    <location>
        <begin position="17"/>
        <end position="35"/>
    </location>
</feature>
<name>A0A8K0IFY1_COCNU</name>
<feature type="compositionally biased region" description="Gly residues" evidence="1">
    <location>
        <begin position="102"/>
        <end position="112"/>
    </location>
</feature>
<evidence type="ECO:0000313" key="2">
    <source>
        <dbReference type="EMBL" id="KAG1354737.1"/>
    </source>
</evidence>
<organism evidence="2 3">
    <name type="scientific">Cocos nucifera</name>
    <name type="common">Coconut palm</name>
    <dbReference type="NCBI Taxonomy" id="13894"/>
    <lineage>
        <taxon>Eukaryota</taxon>
        <taxon>Viridiplantae</taxon>
        <taxon>Streptophyta</taxon>
        <taxon>Embryophyta</taxon>
        <taxon>Tracheophyta</taxon>
        <taxon>Spermatophyta</taxon>
        <taxon>Magnoliopsida</taxon>
        <taxon>Liliopsida</taxon>
        <taxon>Arecaceae</taxon>
        <taxon>Arecoideae</taxon>
        <taxon>Cocoseae</taxon>
        <taxon>Attaleinae</taxon>
        <taxon>Cocos</taxon>
    </lineage>
</organism>
<accession>A0A8K0IFY1</accession>
<dbReference type="EMBL" id="CM017878">
    <property type="protein sequence ID" value="KAG1354737.1"/>
    <property type="molecule type" value="Genomic_DNA"/>
</dbReference>
<reference evidence="2" key="1">
    <citation type="journal article" date="2017" name="Gigascience">
        <title>The genome draft of coconut (Cocos nucifera).</title>
        <authorList>
            <person name="Xiao Y."/>
            <person name="Xu P."/>
            <person name="Fan H."/>
            <person name="Baudouin L."/>
            <person name="Xia W."/>
            <person name="Bocs S."/>
            <person name="Xu J."/>
            <person name="Li Q."/>
            <person name="Guo A."/>
            <person name="Zhou L."/>
            <person name="Li J."/>
            <person name="Wu Y."/>
            <person name="Ma Z."/>
            <person name="Armero A."/>
            <person name="Issali A.E."/>
            <person name="Liu N."/>
            <person name="Peng M."/>
            <person name="Yang Y."/>
        </authorList>
    </citation>
    <scope>NUCLEOTIDE SEQUENCE</scope>
    <source>
        <tissue evidence="2">Spear leaf of Hainan Tall coconut</tissue>
    </source>
</reference>
<reference evidence="2" key="2">
    <citation type="submission" date="2019-07" db="EMBL/GenBank/DDBJ databases">
        <authorList>
            <person name="Yang Y."/>
            <person name="Bocs S."/>
            <person name="Baudouin L."/>
        </authorList>
    </citation>
    <scope>NUCLEOTIDE SEQUENCE</scope>
    <source>
        <tissue evidence="2">Spear leaf of Hainan Tall coconut</tissue>
    </source>
</reference>
<sequence>MPTELETPKGTTAIAAPKKRKLKHKKSKNANKKLKKEPQPWPPLPPSSKPQQEDDQAIQEESQGVQLRRRRLRTADRGPKQSGRQRSPPGSRGCRLKRRLQRGGGRTEGFGRGAWSSPGARGLLKGPILSAHKKLVAKKLAEEEAEHKIKGEAKKEEHLVSKAQNPQKGLNPSKSKDAKGFKFGLQVAQISGECSQISNPSSNPIWFAP</sequence>
<gene>
    <name evidence="2" type="ORF">COCNU_07G008490</name>
</gene>
<keyword evidence="3" id="KW-1185">Reference proteome</keyword>
<evidence type="ECO:0000313" key="3">
    <source>
        <dbReference type="Proteomes" id="UP000797356"/>
    </source>
</evidence>
<dbReference type="AlphaFoldDB" id="A0A8K0IFY1"/>
<protein>
    <submittedName>
        <fullName evidence="2">Uncharacterized protein</fullName>
    </submittedName>
</protein>
<feature type="region of interest" description="Disordered" evidence="1">
    <location>
        <begin position="144"/>
        <end position="177"/>
    </location>
</feature>
<dbReference type="Proteomes" id="UP000797356">
    <property type="component" value="Chromosome 7"/>
</dbReference>
<proteinExistence type="predicted"/>
<feature type="region of interest" description="Disordered" evidence="1">
    <location>
        <begin position="1"/>
        <end position="124"/>
    </location>
</feature>